<dbReference type="Proteomes" id="UP000251891">
    <property type="component" value="Unassembled WGS sequence"/>
</dbReference>
<gene>
    <name evidence="2" type="ORF">DPM19_30835</name>
</gene>
<reference evidence="2 3" key="1">
    <citation type="submission" date="2018-06" db="EMBL/GenBank/DDBJ databases">
        <title>Actinomadura craniellae sp. nov. isolated from marine sponge Craniella sp.</title>
        <authorList>
            <person name="Li L."/>
            <person name="Xu Q.H."/>
            <person name="Lin H.W."/>
            <person name="Lu Y.H."/>
        </authorList>
    </citation>
    <scope>NUCLEOTIDE SEQUENCE [LARGE SCALE GENOMIC DNA]</scope>
    <source>
        <strain evidence="2 3">LHW63021</strain>
    </source>
</reference>
<protein>
    <submittedName>
        <fullName evidence="2">Uncharacterized protein</fullName>
    </submittedName>
</protein>
<sequence length="342" mass="37011">MSDWERRERARRAEVMALPTLKVRHHAVVAGERGEARASVSVGPEGEVLALWTAAEDLPAQRSSPTRSAGAAFPDSRAPRPVAARVTTHTSVRAVTMVRLAELPLAHVKVQPLPQGRVLAVAARARWRPEGADRNAIVYDPEGNVLAEETLGDGIGHVFATRTGHIWVGYFDEGVFGNYGWGGPGPAPLGACGLARFSPDLRPDWRFPGGDPWGWIADCYALNVAGEAAWTCYYTGFPVVRSHDGVLTGWRNDISGIQALAVGDSARIALYGGYGANRDRLAAGDLGDGRLHTTAEYRIVLPDGQPLPARTQVIGRGPDLHFIADHDWYRLALEDVPVRPDK</sequence>
<comment type="caution">
    <text evidence="2">The sequence shown here is derived from an EMBL/GenBank/DDBJ whole genome shotgun (WGS) entry which is preliminary data.</text>
</comment>
<dbReference type="OrthoDB" id="6636929at2"/>
<dbReference type="AlphaFoldDB" id="A0A365GX70"/>
<evidence type="ECO:0000313" key="2">
    <source>
        <dbReference type="EMBL" id="RAY11420.1"/>
    </source>
</evidence>
<proteinExistence type="predicted"/>
<dbReference type="EMBL" id="QLYX01000019">
    <property type="protein sequence ID" value="RAY11420.1"/>
    <property type="molecule type" value="Genomic_DNA"/>
</dbReference>
<feature type="region of interest" description="Disordered" evidence="1">
    <location>
        <begin position="60"/>
        <end position="80"/>
    </location>
</feature>
<evidence type="ECO:0000313" key="3">
    <source>
        <dbReference type="Proteomes" id="UP000251891"/>
    </source>
</evidence>
<name>A0A365GX70_9ACTN</name>
<dbReference type="RefSeq" id="WP_111871612.1">
    <property type="nucleotide sequence ID" value="NZ_QLYX01000019.1"/>
</dbReference>
<evidence type="ECO:0000256" key="1">
    <source>
        <dbReference type="SAM" id="MobiDB-lite"/>
    </source>
</evidence>
<accession>A0A365GX70</accession>
<organism evidence="2 3">
    <name type="scientific">Actinomadura craniellae</name>
    <dbReference type="NCBI Taxonomy" id="2231787"/>
    <lineage>
        <taxon>Bacteria</taxon>
        <taxon>Bacillati</taxon>
        <taxon>Actinomycetota</taxon>
        <taxon>Actinomycetes</taxon>
        <taxon>Streptosporangiales</taxon>
        <taxon>Thermomonosporaceae</taxon>
        <taxon>Actinomadura</taxon>
    </lineage>
</organism>
<keyword evidence="3" id="KW-1185">Reference proteome</keyword>